<gene>
    <name evidence="3" type="ORF">F506_00055</name>
</gene>
<dbReference type="InterPro" id="IPR020904">
    <property type="entry name" value="Sc_DH/Rdtase_CS"/>
</dbReference>
<dbReference type="SUPFAM" id="SSF51735">
    <property type="entry name" value="NAD(P)-binding Rossmann-fold domains"/>
    <property type="match status" value="1"/>
</dbReference>
<reference evidence="4" key="1">
    <citation type="journal article" date="2015" name="Genome Announc.">
        <title>Complete Genome Sequence of Herbaspirillum hiltneri N3 (DSM 17495), Isolated from Surface-Sterilized Wheat Roots.</title>
        <authorList>
            <person name="Guizelini D."/>
            <person name="Saizaki P.M."/>
            <person name="Coimbra N.A."/>
            <person name="Weiss V.A."/>
            <person name="Faoro H."/>
            <person name="Sfeir M.Z."/>
            <person name="Baura V.A."/>
            <person name="Monteiro R.A."/>
            <person name="Chubatsu L.S."/>
            <person name="Souza E.M."/>
            <person name="Cruz L.M."/>
            <person name="Pedrosa F.O."/>
            <person name="Raittz R.T."/>
            <person name="Marchaukoski J.N."/>
            <person name="Steffens M.B."/>
        </authorList>
    </citation>
    <scope>NUCLEOTIDE SEQUENCE [LARGE SCALE GENOMIC DNA]</scope>
    <source>
        <strain evidence="4">N3</strain>
    </source>
</reference>
<dbReference type="PANTHER" id="PTHR24321">
    <property type="entry name" value="DEHYDROGENASES, SHORT CHAIN"/>
    <property type="match status" value="1"/>
</dbReference>
<keyword evidence="4" id="KW-1185">Reference proteome</keyword>
<dbReference type="PRINTS" id="PR00081">
    <property type="entry name" value="GDHRDH"/>
</dbReference>
<evidence type="ECO:0000256" key="1">
    <source>
        <dbReference type="ARBA" id="ARBA00006484"/>
    </source>
</evidence>
<evidence type="ECO:0000313" key="3">
    <source>
        <dbReference type="EMBL" id="AKZ61270.1"/>
    </source>
</evidence>
<dbReference type="Gene3D" id="3.40.50.720">
    <property type="entry name" value="NAD(P)-binding Rossmann-like Domain"/>
    <property type="match status" value="1"/>
</dbReference>
<proteinExistence type="inferred from homology"/>
<dbReference type="InterPro" id="IPR036291">
    <property type="entry name" value="NAD(P)-bd_dom_sf"/>
</dbReference>
<keyword evidence="2" id="KW-0560">Oxidoreductase</keyword>
<sequence>MNRFEDKVVIVTGAASGMGKATAQRFSREGAKVVLADRQHEKLQEVLEQLPQDRTAARLTDVCVQEQVRDLVDFAIEKFGKLDVLVNDAGIHVPGNVLEVSVDDWHRVQTNNVDSVFYGAREAIPYLEKTRGCIVNVASVSGLGGDWGMSAYNTSKGALVNLTRVLALDFARKGIRVNAVCPTFTYTGMTADMADNKALMAKFAERIPLGRGAQPEEIAAVIAFLASEDAGFVTGVNMPVDGGLTASNGQPGQ</sequence>
<dbReference type="PANTHER" id="PTHR24321:SF8">
    <property type="entry name" value="ESTRADIOL 17-BETA-DEHYDROGENASE 8-RELATED"/>
    <property type="match status" value="1"/>
</dbReference>
<accession>A0ABM5UVR1</accession>
<dbReference type="PRINTS" id="PR00080">
    <property type="entry name" value="SDRFAMILY"/>
</dbReference>
<dbReference type="Pfam" id="PF13561">
    <property type="entry name" value="adh_short_C2"/>
    <property type="match status" value="1"/>
</dbReference>
<dbReference type="RefSeq" id="WP_053194687.1">
    <property type="nucleotide sequence ID" value="NZ_CP011409.1"/>
</dbReference>
<dbReference type="PROSITE" id="PS00061">
    <property type="entry name" value="ADH_SHORT"/>
    <property type="match status" value="1"/>
</dbReference>
<dbReference type="Proteomes" id="UP000063429">
    <property type="component" value="Chromosome"/>
</dbReference>
<name>A0ABM5UVR1_9BURK</name>
<dbReference type="CDD" id="cd05233">
    <property type="entry name" value="SDR_c"/>
    <property type="match status" value="1"/>
</dbReference>
<organism evidence="3 4">
    <name type="scientific">Herbaspirillum hiltneri N3</name>
    <dbReference type="NCBI Taxonomy" id="1262470"/>
    <lineage>
        <taxon>Bacteria</taxon>
        <taxon>Pseudomonadati</taxon>
        <taxon>Pseudomonadota</taxon>
        <taxon>Betaproteobacteria</taxon>
        <taxon>Burkholderiales</taxon>
        <taxon>Oxalobacteraceae</taxon>
        <taxon>Herbaspirillum</taxon>
    </lineage>
</organism>
<evidence type="ECO:0000313" key="4">
    <source>
        <dbReference type="Proteomes" id="UP000063429"/>
    </source>
</evidence>
<evidence type="ECO:0000256" key="2">
    <source>
        <dbReference type="ARBA" id="ARBA00023002"/>
    </source>
</evidence>
<protein>
    <submittedName>
        <fullName evidence="3">3-oxoacyl-ACP reductase</fullName>
    </submittedName>
</protein>
<dbReference type="InterPro" id="IPR002347">
    <property type="entry name" value="SDR_fam"/>
</dbReference>
<comment type="similarity">
    <text evidence="1">Belongs to the short-chain dehydrogenases/reductases (SDR) family.</text>
</comment>
<dbReference type="EMBL" id="CP011409">
    <property type="protein sequence ID" value="AKZ61270.1"/>
    <property type="molecule type" value="Genomic_DNA"/>
</dbReference>
<dbReference type="NCBIfam" id="NF005559">
    <property type="entry name" value="PRK07231.1"/>
    <property type="match status" value="1"/>
</dbReference>